<protein>
    <submittedName>
        <fullName evidence="2">Pyridoxamine 5'-phosphate oxidase</fullName>
    </submittedName>
</protein>
<dbReference type="InterPro" id="IPR038725">
    <property type="entry name" value="YdaG_split_barrel_FMN-bd"/>
</dbReference>
<dbReference type="RefSeq" id="WP_099096026.1">
    <property type="nucleotide sequence ID" value="NZ_PDNU01000025.1"/>
</dbReference>
<evidence type="ECO:0000259" key="1">
    <source>
        <dbReference type="Pfam" id="PF16242"/>
    </source>
</evidence>
<dbReference type="EMBL" id="PDNU01000025">
    <property type="protein sequence ID" value="PHK94476.1"/>
    <property type="molecule type" value="Genomic_DNA"/>
</dbReference>
<dbReference type="InterPro" id="IPR012349">
    <property type="entry name" value="Split_barrel_FMN-bd"/>
</dbReference>
<name>A0A2C7ABK9_9PROT</name>
<evidence type="ECO:0000313" key="2">
    <source>
        <dbReference type="EMBL" id="PHK94476.1"/>
    </source>
</evidence>
<dbReference type="OrthoDB" id="1432662at2"/>
<reference evidence="2 3" key="1">
    <citation type="submission" date="2017-10" db="EMBL/GenBank/DDBJ databases">
        <authorList>
            <person name="Banno H."/>
            <person name="Chua N.-H."/>
        </authorList>
    </citation>
    <scope>NUCLEOTIDE SEQUENCE [LARGE SCALE GENOMIC DNA]</scope>
    <source>
        <strain evidence="2 3">YW11</strain>
    </source>
</reference>
<dbReference type="Gene3D" id="2.30.110.10">
    <property type="entry name" value="Electron Transport, Fmn-binding Protein, Chain A"/>
    <property type="match status" value="1"/>
</dbReference>
<gene>
    <name evidence="2" type="ORF">CR162_13380</name>
</gene>
<keyword evidence="3" id="KW-1185">Reference proteome</keyword>
<dbReference type="AlphaFoldDB" id="A0A2C7ABK9"/>
<accession>A0A2C7ABK9</accession>
<feature type="domain" description="General stress protein FMN-binding split barrel" evidence="1">
    <location>
        <begin position="7"/>
        <end position="131"/>
    </location>
</feature>
<dbReference type="Pfam" id="PF16242">
    <property type="entry name" value="Pyrid_ox_like"/>
    <property type="match status" value="1"/>
</dbReference>
<dbReference type="PANTHER" id="PTHR34818:SF1">
    <property type="entry name" value="PROTEIN BLI-3"/>
    <property type="match status" value="1"/>
</dbReference>
<proteinExistence type="predicted"/>
<dbReference type="Proteomes" id="UP000223527">
    <property type="component" value="Unassembled WGS sequence"/>
</dbReference>
<organism evidence="2 3">
    <name type="scientific">Teichococcus rhizosphaerae</name>
    <dbReference type="NCBI Taxonomy" id="1335062"/>
    <lineage>
        <taxon>Bacteria</taxon>
        <taxon>Pseudomonadati</taxon>
        <taxon>Pseudomonadota</taxon>
        <taxon>Alphaproteobacteria</taxon>
        <taxon>Acetobacterales</taxon>
        <taxon>Roseomonadaceae</taxon>
        <taxon>Roseomonas</taxon>
    </lineage>
</organism>
<comment type="caution">
    <text evidence="2">The sequence shown here is derived from an EMBL/GenBank/DDBJ whole genome shotgun (WGS) entry which is preliminary data.</text>
</comment>
<dbReference type="PANTHER" id="PTHR34818">
    <property type="entry name" value="PROTEIN BLI-3"/>
    <property type="match status" value="1"/>
</dbReference>
<sequence>MGQKTLHDLSERMRQIDIAMLATHTEGGAIASRPMSNNGDVEYDGRSYYFSYGDARTVSDIEADPKVTLSFQGPKRFAVAVEGMAELIRDKGAFREHWTPELDKWFDQGIDTPGIVLIKVTAERIHYWDGTEEGELTP</sequence>
<dbReference type="InterPro" id="IPR052917">
    <property type="entry name" value="Stress-Dev_Protein"/>
</dbReference>
<evidence type="ECO:0000313" key="3">
    <source>
        <dbReference type="Proteomes" id="UP000223527"/>
    </source>
</evidence>
<dbReference type="SUPFAM" id="SSF50475">
    <property type="entry name" value="FMN-binding split barrel"/>
    <property type="match status" value="1"/>
</dbReference>